<accession>A0A804LG13</accession>
<evidence type="ECO:0000256" key="6">
    <source>
        <dbReference type="SAM" id="MobiDB-lite"/>
    </source>
</evidence>
<dbReference type="GO" id="GO:0140566">
    <property type="term" value="F:histone reader activity"/>
    <property type="evidence" value="ECO:0007669"/>
    <property type="project" value="InterPro"/>
</dbReference>
<dbReference type="GO" id="GO:0034244">
    <property type="term" value="P:negative regulation of transcription elongation by RNA polymerase II"/>
    <property type="evidence" value="ECO:0007669"/>
    <property type="project" value="InterPro"/>
</dbReference>
<evidence type="ECO:0000256" key="4">
    <source>
        <dbReference type="ARBA" id="ARBA00023015"/>
    </source>
</evidence>
<dbReference type="PANTHER" id="PTHR33304">
    <property type="match status" value="1"/>
</dbReference>
<dbReference type="Gramene" id="Zm00001eb008580_T002">
    <property type="protein sequence ID" value="Zm00001eb008580_P002"/>
    <property type="gene ID" value="Zm00001eb008580"/>
</dbReference>
<keyword evidence="10" id="KW-1267">Proteomics identification</keyword>
<reference evidence="9" key="1">
    <citation type="submission" date="2015-12" db="EMBL/GenBank/DDBJ databases">
        <title>Update maize B73 reference genome by single molecule sequencing technologies.</title>
        <authorList>
            <consortium name="Maize Genome Sequencing Project"/>
            <person name="Ware D."/>
        </authorList>
    </citation>
    <scope>NUCLEOTIDE SEQUENCE [LARGE SCALE GENOMIC DNA]</scope>
    <source>
        <strain evidence="9">cv. B73</strain>
    </source>
</reference>
<feature type="compositionally biased region" description="Basic and acidic residues" evidence="6">
    <location>
        <begin position="285"/>
        <end position="298"/>
    </location>
</feature>
<keyword evidence="3" id="KW-0862">Zinc</keyword>
<dbReference type="EnsemblPlants" id="Zm00001eb008580_T002">
    <property type="protein sequence ID" value="Zm00001eb008580_P002"/>
    <property type="gene ID" value="Zm00001eb008580"/>
</dbReference>
<dbReference type="InterPro" id="IPR056280">
    <property type="entry name" value="AIPP2-like_SPOC"/>
</dbReference>
<organism evidence="8 9">
    <name type="scientific">Zea mays</name>
    <name type="common">Maize</name>
    <dbReference type="NCBI Taxonomy" id="4577"/>
    <lineage>
        <taxon>Eukaryota</taxon>
        <taxon>Viridiplantae</taxon>
        <taxon>Streptophyta</taxon>
        <taxon>Embryophyta</taxon>
        <taxon>Tracheophyta</taxon>
        <taxon>Spermatophyta</taxon>
        <taxon>Magnoliopsida</taxon>
        <taxon>Liliopsida</taxon>
        <taxon>Poales</taxon>
        <taxon>Poaceae</taxon>
        <taxon>PACMAD clade</taxon>
        <taxon>Panicoideae</taxon>
        <taxon>Andropogonodae</taxon>
        <taxon>Andropogoneae</taxon>
        <taxon>Tripsacinae</taxon>
        <taxon>Zea</taxon>
    </lineage>
</organism>
<name>A0A804LG13_MAIZE</name>
<dbReference type="Proteomes" id="UP000007305">
    <property type="component" value="Chromosome 1"/>
</dbReference>
<dbReference type="OrthoDB" id="651601at2759"/>
<dbReference type="InterPro" id="IPR049914">
    <property type="entry name" value="PHD1-3/5-6"/>
</dbReference>
<evidence type="ECO:0000313" key="8">
    <source>
        <dbReference type="EnsemblPlants" id="Zm00001eb008580_P002"/>
    </source>
</evidence>
<feature type="region of interest" description="Disordered" evidence="6">
    <location>
        <begin position="66"/>
        <end position="85"/>
    </location>
</feature>
<keyword evidence="9" id="KW-1185">Reference proteome</keyword>
<dbReference type="GO" id="GO:0008270">
    <property type="term" value="F:zinc ion binding"/>
    <property type="evidence" value="ECO:0007669"/>
    <property type="project" value="UniProtKB-KW"/>
</dbReference>
<keyword evidence="2" id="KW-0863">Zinc-finger</keyword>
<dbReference type="AlphaFoldDB" id="A0A804LG13"/>
<feature type="region of interest" description="Disordered" evidence="6">
    <location>
        <begin position="525"/>
        <end position="564"/>
    </location>
</feature>
<keyword evidence="5" id="KW-0804">Transcription</keyword>
<feature type="compositionally biased region" description="Low complexity" evidence="6">
    <location>
        <begin position="15"/>
        <end position="38"/>
    </location>
</feature>
<reference evidence="8" key="2">
    <citation type="submission" date="2019-07" db="EMBL/GenBank/DDBJ databases">
        <authorList>
            <person name="Seetharam A."/>
            <person name="Woodhouse M."/>
            <person name="Cannon E."/>
        </authorList>
    </citation>
    <scope>NUCLEOTIDE SEQUENCE [LARGE SCALE GENOMIC DNA]</scope>
    <source>
        <strain evidence="8">cv. B73</strain>
    </source>
</reference>
<feature type="domain" description="AIPP2-like SPOC-like" evidence="7">
    <location>
        <begin position="119"/>
        <end position="246"/>
    </location>
</feature>
<gene>
    <name evidence="8" type="primary">LOC100383905</name>
</gene>
<evidence type="ECO:0000313" key="9">
    <source>
        <dbReference type="Proteomes" id="UP000007305"/>
    </source>
</evidence>
<evidence type="ECO:0007829" key="10">
    <source>
        <dbReference type="PeptideAtlas" id="A0A804LG13"/>
    </source>
</evidence>
<dbReference type="Pfam" id="PF23121">
    <property type="entry name" value="SPOC_AIPP2"/>
    <property type="match status" value="1"/>
</dbReference>
<feature type="compositionally biased region" description="Basic and acidic residues" evidence="6">
    <location>
        <begin position="541"/>
        <end position="564"/>
    </location>
</feature>
<evidence type="ECO:0000259" key="7">
    <source>
        <dbReference type="Pfam" id="PF23121"/>
    </source>
</evidence>
<reference evidence="8" key="3">
    <citation type="submission" date="2021-05" db="UniProtKB">
        <authorList>
            <consortium name="EnsemblPlants"/>
        </authorList>
    </citation>
    <scope>IDENTIFICATION</scope>
    <source>
        <strain evidence="8">cv. B73</strain>
    </source>
</reference>
<sequence length="564" mass="61533">MARVERQPRNPSRLAPTSHPAPALPTTPAARRPGTPRNAAQGTVCATCVCGSGNNARCHCKQDARHNQTHHGNDGTATAGGIAKPDSQDKLKMARFSGGALSILHMKLAKKHYQSQACWKGNFHVTGGLIHTCDGLEAHFPLEISVRVYEASNQMPEILNLEAVPISQLWPKKFKMVPPDIEDIGLWFLSSRQRPHWSFDHLLEKVCSHTGLFTKIGDIELAVFSSKLLTPQDQRKDGKLYFWGVFGKHMRKKSCQPNSHIKNVEISNPSQPNGKSEEVGMKLDMRKGKEKESAKSDEVLDSTGGNDTDRVNGCVAVLEAPDSDPASSCSVPAASSLGGYCHHDSAKNSSSILDLMLDIPPGISAHIPPGFTKAHCQLQMGTAALSFADRHRSLISDIPPGFTEVHRGLPPAIPPAGPACVSTPGTEKKPFVRFSLNVPRPVGMGAPPGFTPLHAVKKEPGLPDVHETADKHTLHSLAAAAAAVVKPGKGGEMKIADNEVKTEQDENSEERDFPKIRRLSDLYCRPSEDSTEFSQRMPARLPDKFQEQRPEKRLVHPREEVGRR</sequence>
<evidence type="ECO:0000256" key="1">
    <source>
        <dbReference type="ARBA" id="ARBA00022723"/>
    </source>
</evidence>
<evidence type="ECO:0000256" key="2">
    <source>
        <dbReference type="ARBA" id="ARBA00022771"/>
    </source>
</evidence>
<keyword evidence="4" id="KW-0805">Transcription regulation</keyword>
<feature type="region of interest" description="Disordered" evidence="6">
    <location>
        <begin position="285"/>
        <end position="305"/>
    </location>
</feature>
<evidence type="ECO:0000256" key="3">
    <source>
        <dbReference type="ARBA" id="ARBA00022833"/>
    </source>
</evidence>
<protein>
    <recommendedName>
        <fullName evidence="7">AIPP2-like SPOC-like domain-containing protein</fullName>
    </recommendedName>
</protein>
<keyword evidence="1" id="KW-0479">Metal-binding</keyword>
<evidence type="ECO:0000256" key="5">
    <source>
        <dbReference type="ARBA" id="ARBA00023163"/>
    </source>
</evidence>
<proteinExistence type="evidence at protein level"/>
<dbReference type="PANTHER" id="PTHR33304:SF3">
    <property type="entry name" value="EXPRESSED PROTEIN"/>
    <property type="match status" value="1"/>
</dbReference>
<feature type="region of interest" description="Disordered" evidence="6">
    <location>
        <begin position="1"/>
        <end position="38"/>
    </location>
</feature>